<reference evidence="3" key="1">
    <citation type="journal article" date="2020" name="Nature">
        <title>Giant virus diversity and host interactions through global metagenomics.</title>
        <authorList>
            <person name="Schulz F."/>
            <person name="Roux S."/>
            <person name="Paez-Espino D."/>
            <person name="Jungbluth S."/>
            <person name="Walsh D.A."/>
            <person name="Denef V.J."/>
            <person name="McMahon K.D."/>
            <person name="Konstantinidis K.T."/>
            <person name="Eloe-Fadrosh E.A."/>
            <person name="Kyrpides N.C."/>
            <person name="Woyke T."/>
        </authorList>
    </citation>
    <scope>NUCLEOTIDE SEQUENCE</scope>
    <source>
        <strain evidence="3">GVMAG-S-3300012000-57</strain>
    </source>
</reference>
<dbReference type="InterPro" id="IPR012171">
    <property type="entry name" value="Fatty_acid_desaturase"/>
</dbReference>
<dbReference type="GO" id="GO:0016717">
    <property type="term" value="F:oxidoreductase activity, acting on paired donors, with oxidation of a pair of donors resulting in the reduction of molecular oxygen to two molecules of water"/>
    <property type="evidence" value="ECO:0007669"/>
    <property type="project" value="TreeGrafter"/>
</dbReference>
<organism evidence="3">
    <name type="scientific">viral metagenome</name>
    <dbReference type="NCBI Taxonomy" id="1070528"/>
    <lineage>
        <taxon>unclassified sequences</taxon>
        <taxon>metagenomes</taxon>
        <taxon>organismal metagenomes</taxon>
    </lineage>
</organism>
<dbReference type="PANTHER" id="PTHR19353">
    <property type="entry name" value="FATTY ACID DESATURASE 2"/>
    <property type="match status" value="1"/>
</dbReference>
<dbReference type="InterPro" id="IPR005804">
    <property type="entry name" value="FA_desaturase_dom"/>
</dbReference>
<evidence type="ECO:0000256" key="1">
    <source>
        <dbReference type="SAM" id="Phobius"/>
    </source>
</evidence>
<evidence type="ECO:0000259" key="2">
    <source>
        <dbReference type="PROSITE" id="PS50255"/>
    </source>
</evidence>
<dbReference type="InterPro" id="IPR001199">
    <property type="entry name" value="Cyt_B5-like_heme/steroid-bd"/>
</dbReference>
<dbReference type="AlphaFoldDB" id="A0A6C0KIQ1"/>
<dbReference type="Pfam" id="PF00487">
    <property type="entry name" value="FA_desaturase"/>
    <property type="match status" value="1"/>
</dbReference>
<dbReference type="Gene3D" id="3.10.120.10">
    <property type="entry name" value="Cytochrome b5-like heme/steroid binding domain"/>
    <property type="match status" value="1"/>
</dbReference>
<dbReference type="GO" id="GO:0042759">
    <property type="term" value="P:long-chain fatty acid biosynthetic process"/>
    <property type="evidence" value="ECO:0007669"/>
    <property type="project" value="UniProtKB-ARBA"/>
</dbReference>
<feature type="transmembrane region" description="Helical" evidence="1">
    <location>
        <begin position="97"/>
        <end position="117"/>
    </location>
</feature>
<keyword evidence="1" id="KW-0812">Transmembrane</keyword>
<dbReference type="GO" id="GO:0006636">
    <property type="term" value="P:unsaturated fatty acid biosynthetic process"/>
    <property type="evidence" value="ECO:0007669"/>
    <property type="project" value="UniProtKB-ARBA"/>
</dbReference>
<dbReference type="PROSITE" id="PS50255">
    <property type="entry name" value="CYTOCHROME_B5_2"/>
    <property type="match status" value="1"/>
</dbReference>
<evidence type="ECO:0000313" key="3">
    <source>
        <dbReference type="EMBL" id="QHU17041.1"/>
    </source>
</evidence>
<dbReference type="GO" id="GO:0016020">
    <property type="term" value="C:membrane"/>
    <property type="evidence" value="ECO:0007669"/>
    <property type="project" value="TreeGrafter"/>
</dbReference>
<dbReference type="InterPro" id="IPR036400">
    <property type="entry name" value="Cyt_B5-like_heme/steroid_sf"/>
</dbReference>
<protein>
    <recommendedName>
        <fullName evidence="2">Cytochrome b5 heme-binding domain-containing protein</fullName>
    </recommendedName>
</protein>
<dbReference type="EMBL" id="MN740898">
    <property type="protein sequence ID" value="QHU17041.1"/>
    <property type="molecule type" value="Genomic_DNA"/>
</dbReference>
<keyword evidence="1" id="KW-1133">Transmembrane helix</keyword>
<dbReference type="PANTHER" id="PTHR19353:SF19">
    <property type="entry name" value="DELTA(5) FATTY ACID DESATURASE C-RELATED"/>
    <property type="match status" value="1"/>
</dbReference>
<keyword evidence="1" id="KW-0472">Membrane</keyword>
<proteinExistence type="predicted"/>
<dbReference type="Pfam" id="PF00173">
    <property type="entry name" value="Cyt-b5"/>
    <property type="match status" value="1"/>
</dbReference>
<feature type="transmembrane region" description="Helical" evidence="1">
    <location>
        <begin position="274"/>
        <end position="296"/>
    </location>
</feature>
<sequence length="399" mass="47193">MYDLWHIHGKTYDLTSFLEQHPGGRAILEKTRGQKDISALFETYHAFSDIQQIETILQKYQVAGSDEEPMFDFRQYRQCVEQIRTLLPGRANIKADASWLLINVLVLGVYMCALSFATCSTYHTLVKCFAAMVAASCESSQFFTTLHDASHYAITTNPHTNEVISKVWNSWTLWNHHLWFYHHVYYHHSFTGLQNDPDANIYDIWSIFNLKVKYFPGIQALYAFFPGQHYLQSIWYVIASFEHSSNVKRKEYRLPKIVYYDNVDMLFVALKLNLFWFMGLCPTILYMMVHSFLYYINVFADHDLYESKVDNHYEGNNWFKMQVHNSAGFMQQCRWWAVFFGGINYQIEHHLFPNMCHVHYAKIAHIVREFCESHHIKYVHYDTLGDAYASFQKSMKKLH</sequence>
<name>A0A6C0KIQ1_9ZZZZ</name>
<accession>A0A6C0KIQ1</accession>
<feature type="domain" description="Cytochrome b5 heme-binding" evidence="2">
    <location>
        <begin position="7"/>
        <end position="66"/>
    </location>
</feature>
<dbReference type="SUPFAM" id="SSF55856">
    <property type="entry name" value="Cytochrome b5-like heme/steroid binding domain"/>
    <property type="match status" value="1"/>
</dbReference>